<dbReference type="InterPro" id="IPR000653">
    <property type="entry name" value="DegT/StrS_aminotransferase"/>
</dbReference>
<evidence type="ECO:0000313" key="3">
    <source>
        <dbReference type="EMBL" id="RJO61823.1"/>
    </source>
</evidence>
<dbReference type="InterPro" id="IPR036291">
    <property type="entry name" value="NAD(P)-bd_dom_sf"/>
</dbReference>
<dbReference type="GO" id="GO:0030170">
    <property type="term" value="F:pyridoxal phosphate binding"/>
    <property type="evidence" value="ECO:0007669"/>
    <property type="project" value="TreeGrafter"/>
</dbReference>
<comment type="similarity">
    <text evidence="1">Belongs to the DegT/DnrJ/EryC1 family.</text>
</comment>
<dbReference type="GO" id="GO:0008483">
    <property type="term" value="F:transaminase activity"/>
    <property type="evidence" value="ECO:0007669"/>
    <property type="project" value="UniProtKB-KW"/>
</dbReference>
<dbReference type="EMBL" id="QZJW01000009">
    <property type="protein sequence ID" value="RJO61823.1"/>
    <property type="molecule type" value="Genomic_DNA"/>
</dbReference>
<dbReference type="Pfam" id="PF01041">
    <property type="entry name" value="DegT_DnrJ_EryC1"/>
    <property type="match status" value="1"/>
</dbReference>
<dbReference type="CDD" id="cd00616">
    <property type="entry name" value="AHBA_syn"/>
    <property type="match status" value="1"/>
</dbReference>
<dbReference type="SUPFAM" id="SSF53383">
    <property type="entry name" value="PLP-dependent transferases"/>
    <property type="match status" value="1"/>
</dbReference>
<keyword evidence="3" id="KW-0032">Aminotransferase</keyword>
<gene>
    <name evidence="3" type="primary">pseC</name>
    <name evidence="3" type="ORF">C4544_01715</name>
</gene>
<dbReference type="InterPro" id="IPR015421">
    <property type="entry name" value="PyrdxlP-dep_Trfase_major"/>
</dbReference>
<comment type="caution">
    <text evidence="3">The sequence shown here is derived from an EMBL/GenBank/DDBJ whole genome shotgun (WGS) entry which is preliminary data.</text>
</comment>
<dbReference type="Pfam" id="PF04321">
    <property type="entry name" value="RmlD_sub_bind"/>
    <property type="match status" value="1"/>
</dbReference>
<dbReference type="SUPFAM" id="SSF51735">
    <property type="entry name" value="NAD(P)-binding Rossmann-fold domains"/>
    <property type="match status" value="1"/>
</dbReference>
<protein>
    <submittedName>
        <fullName evidence="3">UDP-4-amino-4, 6-dideoxy-N-acetyl-beta-L-altrosamine transaminase</fullName>
        <ecNumber evidence="3">2.6.1.92</ecNumber>
    </submittedName>
</protein>
<dbReference type="InterPro" id="IPR015424">
    <property type="entry name" value="PyrdxlP-dep_Trfase"/>
</dbReference>
<keyword evidence="1" id="KW-0663">Pyridoxal phosphate</keyword>
<dbReference type="Gene3D" id="3.40.640.10">
    <property type="entry name" value="Type I PLP-dependent aspartate aminotransferase-like (Major domain)"/>
    <property type="match status" value="1"/>
</dbReference>
<dbReference type="EC" id="2.6.1.92" evidence="3"/>
<dbReference type="Proteomes" id="UP000285655">
    <property type="component" value="Unassembled WGS sequence"/>
</dbReference>
<proteinExistence type="inferred from homology"/>
<accession>A0A419DFB7</accession>
<dbReference type="PANTHER" id="PTHR30244">
    <property type="entry name" value="TRANSAMINASE"/>
    <property type="match status" value="1"/>
</dbReference>
<dbReference type="CDD" id="cd05254">
    <property type="entry name" value="dTDP_HR_like_SDR_e"/>
    <property type="match status" value="1"/>
</dbReference>
<keyword evidence="3" id="KW-0808">Transferase</keyword>
<dbReference type="InterPro" id="IPR015422">
    <property type="entry name" value="PyrdxlP-dep_Trfase_small"/>
</dbReference>
<evidence type="ECO:0000256" key="1">
    <source>
        <dbReference type="RuleBase" id="RU004508"/>
    </source>
</evidence>
<dbReference type="GO" id="GO:0000271">
    <property type="term" value="P:polysaccharide biosynthetic process"/>
    <property type="evidence" value="ECO:0007669"/>
    <property type="project" value="TreeGrafter"/>
</dbReference>
<dbReference type="Gene3D" id="3.90.1150.10">
    <property type="entry name" value="Aspartate Aminotransferase, domain 1"/>
    <property type="match status" value="1"/>
</dbReference>
<dbReference type="InterPro" id="IPR029903">
    <property type="entry name" value="RmlD-like-bd"/>
</dbReference>
<feature type="domain" description="RmlD-like substrate binding" evidence="2">
    <location>
        <begin position="6"/>
        <end position="291"/>
    </location>
</feature>
<dbReference type="PANTHER" id="PTHR30244:SF34">
    <property type="entry name" value="DTDP-4-AMINO-4,6-DIDEOXYGALACTOSE TRANSAMINASE"/>
    <property type="match status" value="1"/>
</dbReference>
<name>A0A419DFB7_9BACT</name>
<reference evidence="3 4" key="1">
    <citation type="journal article" date="2017" name="ISME J.">
        <title>Energy and carbon metabolisms in a deep terrestrial subsurface fluid microbial community.</title>
        <authorList>
            <person name="Momper L."/>
            <person name="Jungbluth S.P."/>
            <person name="Lee M.D."/>
            <person name="Amend J.P."/>
        </authorList>
    </citation>
    <scope>NUCLEOTIDE SEQUENCE [LARGE SCALE GENOMIC DNA]</scope>
    <source>
        <strain evidence="3">SURF_29</strain>
    </source>
</reference>
<organism evidence="3 4">
    <name type="scientific">candidate division WS5 bacterium</name>
    <dbReference type="NCBI Taxonomy" id="2093353"/>
    <lineage>
        <taxon>Bacteria</taxon>
        <taxon>candidate division WS5</taxon>
    </lineage>
</organism>
<dbReference type="AlphaFoldDB" id="A0A419DFB7"/>
<dbReference type="NCBIfam" id="TIGR03588">
    <property type="entry name" value="PseC"/>
    <property type="match status" value="1"/>
</dbReference>
<evidence type="ECO:0000259" key="2">
    <source>
        <dbReference type="Pfam" id="PF04321"/>
    </source>
</evidence>
<dbReference type="Gene3D" id="3.40.50.720">
    <property type="entry name" value="NAD(P)-binding Rossmann-like Domain"/>
    <property type="match status" value="1"/>
</dbReference>
<sequence length="717" mass="81111">MKQKKRTLITGVSGLLGNNLAFYFREKHDVMGLYHSHSVEIEGIQTKSVDILDLNAVQNVIRGFKPDIIVHCASITNIDFCEENKKLAEEVNVQGTRTIVQSLEKLHTQLVYISSDAVYGSNLDGPHIESEICHPDNFYSSTKLEGEKEVLTRTNSLVLRTNFFGWNIQNKHSLAEWVLSKLSFEISINGFNDVHFSSIYTFLLAKLIEESIGVGLEGIFNCASHGSMTKYEFACRIADQFGLNRDLIAPISVDNSQLTGKRTKNLVLNVHKIEKALNKRMPDMMTSIAAFHRDHKNRLPQKIQGIKYPARSKPQDFLYYGKHYVDDEDIQSVTKVLLSDNLTQGNTIATFEEALCQKVNAKYAVVFNSGTSALHAACLATGLAQGHEVITSPITFVASANCAVYCNAIPVFADIESKTYNISPDEIEKKITSKTHILIPVHFAGQSCCMEDIVRIKEKAESKFGHRLFIIEDGCHALGSIYKDTKVGSCAFSDMTVMSFHPVKHITTGEGGVVFTNDEFLAKQLKRFRSHGITGDPNDFVNLDLAFQPSEGDAPRAANPWYHEQMCLGYNYRITDIQCALGLSQLKKLDSFIPRRREIVNLYNIAFGDTPYLTVPFEDKNCLSNFHLYVLLFDFQSMGIHRARFMLDLKERGIQTQVHYLPVHLQPFYQKNYYTKRGDCPRAEAYYDKCLSIPLYPAMTNEDVERVIYEIKEMVLR</sequence>
<evidence type="ECO:0000313" key="4">
    <source>
        <dbReference type="Proteomes" id="UP000285655"/>
    </source>
</evidence>
<dbReference type="InterPro" id="IPR020026">
    <property type="entry name" value="PseC"/>
</dbReference>